<dbReference type="InterPro" id="IPR001898">
    <property type="entry name" value="SLC13A/DASS"/>
</dbReference>
<feature type="transmembrane region" description="Helical" evidence="9">
    <location>
        <begin position="411"/>
        <end position="432"/>
    </location>
</feature>
<keyword evidence="4 9" id="KW-0812">Transmembrane</keyword>
<feature type="transmembrane region" description="Helical" evidence="9">
    <location>
        <begin position="465"/>
        <end position="486"/>
    </location>
</feature>
<gene>
    <name evidence="10" type="ORF">ACFPUZ_10000</name>
</gene>
<evidence type="ECO:0000256" key="7">
    <source>
        <dbReference type="ARBA" id="ARBA00031174"/>
    </source>
</evidence>
<comment type="similarity">
    <text evidence="2">Belongs to the SLC13A/DASS transporter (TC 2.A.47) family. NADC subfamily.</text>
</comment>
<feature type="region of interest" description="Disordered" evidence="8">
    <location>
        <begin position="1"/>
        <end position="28"/>
    </location>
</feature>
<evidence type="ECO:0000256" key="2">
    <source>
        <dbReference type="ARBA" id="ARBA00006772"/>
    </source>
</evidence>
<feature type="transmembrane region" description="Helical" evidence="9">
    <location>
        <begin position="340"/>
        <end position="361"/>
    </location>
</feature>
<evidence type="ECO:0000256" key="4">
    <source>
        <dbReference type="ARBA" id="ARBA00022692"/>
    </source>
</evidence>
<dbReference type="NCBIfam" id="TIGR00785">
    <property type="entry name" value="dass"/>
    <property type="match status" value="1"/>
</dbReference>
<dbReference type="EMBL" id="JBHSQE010000009">
    <property type="protein sequence ID" value="MFC6147136.1"/>
    <property type="molecule type" value="Genomic_DNA"/>
</dbReference>
<feature type="transmembrane region" description="Helical" evidence="9">
    <location>
        <begin position="314"/>
        <end position="334"/>
    </location>
</feature>
<dbReference type="RefSeq" id="WP_377001768.1">
    <property type="nucleotide sequence ID" value="NZ_JBHSQE010000009.1"/>
</dbReference>
<organism evidence="10 11">
    <name type="scientific">Corynebacterium nasicanis</name>
    <dbReference type="NCBI Taxonomy" id="1448267"/>
    <lineage>
        <taxon>Bacteria</taxon>
        <taxon>Bacillati</taxon>
        <taxon>Actinomycetota</taxon>
        <taxon>Actinomycetes</taxon>
        <taxon>Mycobacteriales</taxon>
        <taxon>Corynebacteriaceae</taxon>
        <taxon>Corynebacterium</taxon>
    </lineage>
</organism>
<keyword evidence="5 9" id="KW-1133">Transmembrane helix</keyword>
<evidence type="ECO:0000313" key="10">
    <source>
        <dbReference type="EMBL" id="MFC6147136.1"/>
    </source>
</evidence>
<evidence type="ECO:0000256" key="9">
    <source>
        <dbReference type="SAM" id="Phobius"/>
    </source>
</evidence>
<feature type="transmembrane region" description="Helical" evidence="9">
    <location>
        <begin position="165"/>
        <end position="183"/>
    </location>
</feature>
<feature type="transmembrane region" description="Helical" evidence="9">
    <location>
        <begin position="189"/>
        <end position="207"/>
    </location>
</feature>
<reference evidence="11" key="1">
    <citation type="journal article" date="2019" name="Int. J. Syst. Evol. Microbiol.">
        <title>The Global Catalogue of Microorganisms (GCM) 10K type strain sequencing project: providing services to taxonomists for standard genome sequencing and annotation.</title>
        <authorList>
            <consortium name="The Broad Institute Genomics Platform"/>
            <consortium name="The Broad Institute Genome Sequencing Center for Infectious Disease"/>
            <person name="Wu L."/>
            <person name="Ma J."/>
        </authorList>
    </citation>
    <scope>NUCLEOTIDE SEQUENCE [LARGE SCALE GENOMIC DNA]</scope>
    <source>
        <strain evidence="11">CCUG 51943</strain>
    </source>
</reference>
<dbReference type="PANTHER" id="PTHR10283:SF82">
    <property type="entry name" value="SOLUTE CARRIER FAMILY 13 MEMBER 2"/>
    <property type="match status" value="1"/>
</dbReference>
<feature type="compositionally biased region" description="Basic and acidic residues" evidence="8">
    <location>
        <begin position="1"/>
        <end position="15"/>
    </location>
</feature>
<evidence type="ECO:0000256" key="3">
    <source>
        <dbReference type="ARBA" id="ARBA00020150"/>
    </source>
</evidence>
<proteinExistence type="inferred from homology"/>
<dbReference type="CDD" id="cd01115">
    <property type="entry name" value="SLC13_permease"/>
    <property type="match status" value="1"/>
</dbReference>
<evidence type="ECO:0000256" key="5">
    <source>
        <dbReference type="ARBA" id="ARBA00022989"/>
    </source>
</evidence>
<comment type="subcellular location">
    <subcellularLocation>
        <location evidence="1">Membrane</location>
        <topology evidence="1">Multi-pass membrane protein</topology>
    </subcellularLocation>
</comment>
<feature type="transmembrane region" description="Helical" evidence="9">
    <location>
        <begin position="382"/>
        <end position="405"/>
    </location>
</feature>
<sequence length="534" mass="56769">MSTPHSDVETRKDEVQVEPTPGDLTESRDPREWYRQAFGIILGLALAALVFFLFPNNAAETVLQSSGADPEVEYNHMAMRIVAATTIWMAVWWMTEAIPLAATALIPIAVFPLANVATFAQVGSPYASATIFLFLGGFLLALGLQRWNVHRRMALAVVMAVGTSPKRLVLGFMIATGFLSMWVSNTATAVVMLPIGLSVLSLTAGLVGGMRKQKKFATALMLAIAYAASIGSLGTLIGTPPNALLAGYMSEAHGVVIGFGQWMMVGVPVAVVFTIIAWLVLVTVFKPEMDEIPGGRELIREEIKKMGPWTRPQILVTIIFVAAALSWVFIPLIMDWTGSTLAYNDAIVGVIAGLLMFTIPADGKTGVRLLDWKTANELPWDVLLLFGGGLSLSAMFTNTGLSLWIGEVAKGLQVLPTFLLIGAVALLVLVLTEFTSNTATAATFLPIMGGVAVGIGLTGATEMNVLLLTIPVALSATCAFMLPVATPPNAIAFGSGYVKIGDMIKGGIWLNLIAVVLITLASYFIAVPVFGLIV</sequence>
<feature type="transmembrane region" description="Helical" evidence="9">
    <location>
        <begin position="439"/>
        <end position="459"/>
    </location>
</feature>
<evidence type="ECO:0000256" key="6">
    <source>
        <dbReference type="ARBA" id="ARBA00023136"/>
    </source>
</evidence>
<accession>A0ABW1QEZ9</accession>
<evidence type="ECO:0000256" key="8">
    <source>
        <dbReference type="SAM" id="MobiDB-lite"/>
    </source>
</evidence>
<comment type="caution">
    <text evidence="10">The sequence shown here is derived from an EMBL/GenBank/DDBJ whole genome shotgun (WGS) entry which is preliminary data.</text>
</comment>
<dbReference type="PANTHER" id="PTHR10283">
    <property type="entry name" value="SOLUTE CARRIER FAMILY 13 MEMBER"/>
    <property type="match status" value="1"/>
</dbReference>
<feature type="transmembrane region" description="Helical" evidence="9">
    <location>
        <begin position="100"/>
        <end position="120"/>
    </location>
</feature>
<feature type="transmembrane region" description="Helical" evidence="9">
    <location>
        <begin position="219"/>
        <end position="239"/>
    </location>
</feature>
<feature type="transmembrane region" description="Helical" evidence="9">
    <location>
        <begin position="259"/>
        <end position="285"/>
    </location>
</feature>
<dbReference type="Proteomes" id="UP001596244">
    <property type="component" value="Unassembled WGS sequence"/>
</dbReference>
<feature type="transmembrane region" description="Helical" evidence="9">
    <location>
        <begin position="507"/>
        <end position="533"/>
    </location>
</feature>
<feature type="transmembrane region" description="Helical" evidence="9">
    <location>
        <begin position="37"/>
        <end position="54"/>
    </location>
</feature>
<evidence type="ECO:0000256" key="1">
    <source>
        <dbReference type="ARBA" id="ARBA00004141"/>
    </source>
</evidence>
<keyword evidence="6 9" id="KW-0472">Membrane</keyword>
<name>A0ABW1QEZ9_9CORY</name>
<evidence type="ECO:0000313" key="11">
    <source>
        <dbReference type="Proteomes" id="UP001596244"/>
    </source>
</evidence>
<feature type="transmembrane region" description="Helical" evidence="9">
    <location>
        <begin position="126"/>
        <end position="144"/>
    </location>
</feature>
<protein>
    <recommendedName>
        <fullName evidence="3">Sodium-dependent dicarboxylate transporter SdcS</fullName>
    </recommendedName>
    <alternativeName>
        <fullName evidence="7">Na(+)/dicarboxylate symporter</fullName>
    </alternativeName>
</protein>
<dbReference type="Pfam" id="PF00939">
    <property type="entry name" value="Na_sulph_symp"/>
    <property type="match status" value="1"/>
</dbReference>
<keyword evidence="11" id="KW-1185">Reference proteome</keyword>